<gene>
    <name evidence="2" type="ORF">g.140364</name>
</gene>
<organism evidence="2">
    <name type="scientific">Schizaphis graminum</name>
    <name type="common">Green bug aphid</name>
    <dbReference type="NCBI Taxonomy" id="13262"/>
    <lineage>
        <taxon>Eukaryota</taxon>
        <taxon>Metazoa</taxon>
        <taxon>Ecdysozoa</taxon>
        <taxon>Arthropoda</taxon>
        <taxon>Hexapoda</taxon>
        <taxon>Insecta</taxon>
        <taxon>Pterygota</taxon>
        <taxon>Neoptera</taxon>
        <taxon>Paraneoptera</taxon>
        <taxon>Hemiptera</taxon>
        <taxon>Sternorrhyncha</taxon>
        <taxon>Aphidomorpha</taxon>
        <taxon>Aphidoidea</taxon>
        <taxon>Aphididae</taxon>
        <taxon>Aphidini</taxon>
        <taxon>Schizaphis</taxon>
    </lineage>
</organism>
<keyword evidence="1" id="KW-0472">Membrane</keyword>
<evidence type="ECO:0000313" key="2">
    <source>
        <dbReference type="EMBL" id="MBY21881.1"/>
    </source>
</evidence>
<sequence length="161" mass="19392">MRLRRIICHFGVRRINVSHNNMSLARRFFLLLLFSFFLFFVFFFSLLLLFSYFLLNYHLRVFSTAPPDVVIVFIFAPRPPTNHRAARPSAVTERFKIVPTRKTFRGFIRKSRDFYSSQIKNYFYNAKPVYIIERWTGLHTPTICFNRFLNQMVLFSMLLKI</sequence>
<proteinExistence type="predicted"/>
<keyword evidence="1" id="KW-0812">Transmembrane</keyword>
<accession>A0A2S2NXC5</accession>
<keyword evidence="1" id="KW-1133">Transmembrane helix</keyword>
<name>A0A2S2NXC5_SCHGA</name>
<dbReference type="AlphaFoldDB" id="A0A2S2NXC5"/>
<evidence type="ECO:0000256" key="1">
    <source>
        <dbReference type="SAM" id="Phobius"/>
    </source>
</evidence>
<reference evidence="2" key="1">
    <citation type="submission" date="2018-04" db="EMBL/GenBank/DDBJ databases">
        <title>Transcriptome of Schizaphis graminum biotype I.</title>
        <authorList>
            <person name="Scully E.D."/>
            <person name="Geib S.M."/>
            <person name="Palmer N.A."/>
            <person name="Koch K."/>
            <person name="Bradshaw J."/>
            <person name="Heng-Moss T."/>
            <person name="Sarath G."/>
        </authorList>
    </citation>
    <scope>NUCLEOTIDE SEQUENCE</scope>
</reference>
<protein>
    <submittedName>
        <fullName evidence="2">Uncharacterized protein</fullName>
    </submittedName>
</protein>
<dbReference type="EMBL" id="GGMR01009262">
    <property type="protein sequence ID" value="MBY21881.1"/>
    <property type="molecule type" value="Transcribed_RNA"/>
</dbReference>
<feature type="transmembrane region" description="Helical" evidence="1">
    <location>
        <begin position="28"/>
        <end position="53"/>
    </location>
</feature>